<evidence type="ECO:0000259" key="1">
    <source>
        <dbReference type="Pfam" id="PF12657"/>
    </source>
</evidence>
<name>A0AAD4LGQ4_9AGAM</name>
<dbReference type="InterPro" id="IPR024761">
    <property type="entry name" value="TFIIIC_delta_N"/>
</dbReference>
<protein>
    <submittedName>
        <fullName evidence="3">Transcription factor IIIC subunit delta N-term-domain-containing protein</fullName>
    </submittedName>
</protein>
<dbReference type="SUPFAM" id="SSF69322">
    <property type="entry name" value="Tricorn protease domain 2"/>
    <property type="match status" value="1"/>
</dbReference>
<dbReference type="Pfam" id="PF12657">
    <property type="entry name" value="TFIIIC_delta"/>
    <property type="match status" value="1"/>
</dbReference>
<feature type="domain" description="Transcription factor IIIC putative zinc-finger" evidence="2">
    <location>
        <begin position="697"/>
        <end position="814"/>
    </location>
</feature>
<dbReference type="EMBL" id="JAKELL010000025">
    <property type="protein sequence ID" value="KAH8991684.1"/>
    <property type="molecule type" value="Genomic_DNA"/>
</dbReference>
<dbReference type="Pfam" id="PF12660">
    <property type="entry name" value="zf-TFIIIC"/>
    <property type="match status" value="1"/>
</dbReference>
<dbReference type="InterPro" id="IPR044230">
    <property type="entry name" value="GTF3C4"/>
</dbReference>
<dbReference type="PANTHER" id="PTHR15496">
    <property type="entry name" value="GENERAL TRANSCRIPTION FACTOR 3C POLYPEPTIDE 4 FAMILY"/>
    <property type="match status" value="1"/>
</dbReference>
<dbReference type="InterPro" id="IPR024764">
    <property type="entry name" value="TFIIIC_Znf"/>
</dbReference>
<comment type="caution">
    <text evidence="3">The sequence shown here is derived from an EMBL/GenBank/DDBJ whole genome shotgun (WGS) entry which is preliminary data.</text>
</comment>
<sequence length="818" mass="89499">MEDVTIYTASSVPGAASHPTLNCLQWTEDGQLLFSTKSSVYILTPDLGLTYRGPSAVGASTYRDSSPHENPCGWFKTVLELDKRSFYHWPSDSQDWDSLVTGSLDVSIKSVVVSPSFLSADAGCILAVVSTNLELSLWCSVKNEPVGQWTKLQDATPFLRSLATIHRASPHEQTLWAQVFCSSWSTQPDFGASPAYVSDCSLLALGNKAGSILLLSFTKEQGSSQHLEHVQTVDVSEQWVTHLAWLPWNREVIDECAALLVYCTSGGAVGLIKVSRTRAGAGKSALATRANRLELLICGADDCIVTGLTFIEPRDMKPIVVLLRPGIVQLWNEPNDRGAWSGLRSFQLRRQAISSGSSMVYPPSGLIYSPERDAVVLSLFDGSFHIIYNVSSSPAVTPLIEATEQDKLTSSYLSSMSRKVFVQVEGGAVPRVEMNRISGMVSFAGFPIVCWAHERSVSSDFSYKHEARHSSTLVVTKIHAEDGDDAILKLFTEAVSTTKAGTSFATKYSTLTKITTTASGTAPTHILRPLLFRLSQDGVFARLHPRLLQALHSPVADDCMELTMSPQFGNTSSPAYLDFSENITRRLFGSDTLLQLRLMLAIANFCWESAPSPEMRDDYGKVTRYLLDIISHRILRAFVRQIDCVAHLLTRGDLSFVLRVVTQCMLPRTPQELSVEAQMLADKVTSSFPTSEGTPGGLLERCPACGVEIPLADTASAICSNGHRWFRCSVTSFILVGTMVRTCLGCARKAFLPAARSLRRPEIGDATTSVGASRQGTAEDPIMTEDLDTEHRPGWLAQELLKAVRRCLFCGNNFATLI</sequence>
<evidence type="ECO:0000259" key="2">
    <source>
        <dbReference type="Pfam" id="PF12660"/>
    </source>
</evidence>
<dbReference type="GO" id="GO:0006384">
    <property type="term" value="P:transcription initiation at RNA polymerase III promoter"/>
    <property type="evidence" value="ECO:0007669"/>
    <property type="project" value="InterPro"/>
</dbReference>
<dbReference type="GO" id="GO:0000127">
    <property type="term" value="C:transcription factor TFIIIC complex"/>
    <property type="evidence" value="ECO:0007669"/>
    <property type="project" value="InterPro"/>
</dbReference>
<dbReference type="GO" id="GO:0004402">
    <property type="term" value="F:histone acetyltransferase activity"/>
    <property type="evidence" value="ECO:0007669"/>
    <property type="project" value="InterPro"/>
</dbReference>
<gene>
    <name evidence="3" type="ORF">EDB92DRAFT_1860098</name>
</gene>
<keyword evidence="4" id="KW-1185">Reference proteome</keyword>
<organism evidence="3 4">
    <name type="scientific">Lactarius akahatsu</name>
    <dbReference type="NCBI Taxonomy" id="416441"/>
    <lineage>
        <taxon>Eukaryota</taxon>
        <taxon>Fungi</taxon>
        <taxon>Dikarya</taxon>
        <taxon>Basidiomycota</taxon>
        <taxon>Agaricomycotina</taxon>
        <taxon>Agaricomycetes</taxon>
        <taxon>Russulales</taxon>
        <taxon>Russulaceae</taxon>
        <taxon>Lactarius</taxon>
    </lineage>
</organism>
<accession>A0AAD4LGQ4</accession>
<dbReference type="AlphaFoldDB" id="A0AAD4LGQ4"/>
<proteinExistence type="predicted"/>
<evidence type="ECO:0000313" key="3">
    <source>
        <dbReference type="EMBL" id="KAH8991684.1"/>
    </source>
</evidence>
<reference evidence="3" key="1">
    <citation type="submission" date="2022-01" db="EMBL/GenBank/DDBJ databases">
        <title>Comparative genomics reveals a dynamic genome evolution in the ectomycorrhizal milk-cap (Lactarius) mushrooms.</title>
        <authorList>
            <consortium name="DOE Joint Genome Institute"/>
            <person name="Lebreton A."/>
            <person name="Tang N."/>
            <person name="Kuo A."/>
            <person name="LaButti K."/>
            <person name="Drula E."/>
            <person name="Barry K."/>
            <person name="Clum A."/>
            <person name="Lipzen A."/>
            <person name="Mousain D."/>
            <person name="Ng V."/>
            <person name="Wang R."/>
            <person name="Wang X."/>
            <person name="Dai Y."/>
            <person name="Henrissat B."/>
            <person name="Grigoriev I.V."/>
            <person name="Guerin-Laguette A."/>
            <person name="Yu F."/>
            <person name="Martin F.M."/>
        </authorList>
    </citation>
    <scope>NUCLEOTIDE SEQUENCE</scope>
    <source>
        <strain evidence="3">QP</strain>
    </source>
</reference>
<dbReference type="PANTHER" id="PTHR15496:SF2">
    <property type="entry name" value="GENERAL TRANSCRIPTION FACTOR 3C POLYPEPTIDE 4"/>
    <property type="match status" value="1"/>
</dbReference>
<feature type="domain" description="Transcription factor IIIC 90kDa subunit N-terminal" evidence="1">
    <location>
        <begin position="26"/>
        <end position="274"/>
    </location>
</feature>
<evidence type="ECO:0000313" key="4">
    <source>
        <dbReference type="Proteomes" id="UP001201163"/>
    </source>
</evidence>
<dbReference type="Proteomes" id="UP001201163">
    <property type="component" value="Unassembled WGS sequence"/>
</dbReference>